<dbReference type="Proteomes" id="UP001177023">
    <property type="component" value="Unassembled WGS sequence"/>
</dbReference>
<evidence type="ECO:0000313" key="1">
    <source>
        <dbReference type="EMBL" id="CAJ0574182.1"/>
    </source>
</evidence>
<dbReference type="AlphaFoldDB" id="A0AA36CRX0"/>
<evidence type="ECO:0000313" key="2">
    <source>
        <dbReference type="Proteomes" id="UP001177023"/>
    </source>
</evidence>
<comment type="caution">
    <text evidence="1">The sequence shown here is derived from an EMBL/GenBank/DDBJ whole genome shotgun (WGS) entry which is preliminary data.</text>
</comment>
<keyword evidence="2" id="KW-1185">Reference proteome</keyword>
<protein>
    <submittedName>
        <fullName evidence="1">Uncharacterized protein</fullName>
    </submittedName>
</protein>
<organism evidence="1 2">
    <name type="scientific">Mesorhabditis spiculigera</name>
    <dbReference type="NCBI Taxonomy" id="96644"/>
    <lineage>
        <taxon>Eukaryota</taxon>
        <taxon>Metazoa</taxon>
        <taxon>Ecdysozoa</taxon>
        <taxon>Nematoda</taxon>
        <taxon>Chromadorea</taxon>
        <taxon>Rhabditida</taxon>
        <taxon>Rhabditina</taxon>
        <taxon>Rhabditomorpha</taxon>
        <taxon>Rhabditoidea</taxon>
        <taxon>Rhabditidae</taxon>
        <taxon>Mesorhabditinae</taxon>
        <taxon>Mesorhabditis</taxon>
    </lineage>
</organism>
<gene>
    <name evidence="1" type="ORF">MSPICULIGERA_LOCUS12522</name>
</gene>
<accession>A0AA36CRX0</accession>
<proteinExistence type="predicted"/>
<reference evidence="1" key="1">
    <citation type="submission" date="2023-06" db="EMBL/GenBank/DDBJ databases">
        <authorList>
            <person name="Delattre M."/>
        </authorList>
    </citation>
    <scope>NUCLEOTIDE SEQUENCE</scope>
    <source>
        <strain evidence="1">AF72</strain>
    </source>
</reference>
<name>A0AA36CRX0_9BILA</name>
<dbReference type="EMBL" id="CATQJA010002628">
    <property type="protein sequence ID" value="CAJ0574182.1"/>
    <property type="molecule type" value="Genomic_DNA"/>
</dbReference>
<dbReference type="Gene3D" id="1.10.1380.10">
    <property type="entry name" value="Neutral endopeptidase , domain2"/>
    <property type="match status" value="1"/>
</dbReference>
<dbReference type="InterPro" id="IPR042089">
    <property type="entry name" value="Peptidase_M13_dom_2"/>
</dbReference>
<sequence>MITEAADNERKVSAVFDAENPDAGGLKSFGKAHQLYQACKKFKEMPETGRLFREYAVDKFHWLPLLQLGHGSENPNLMAILTSMTTAEVLPFVKKEIERKGVITIWLDDYGLRLESREEFVDRLKNDLNITADLLGTSVKWGDADVQRQFEELVNFQMKVDKIGEAAESLKPIKNVTFGKIQTFTSPVLFYQ</sequence>
<feature type="non-terminal residue" evidence="1">
    <location>
        <position position="1"/>
    </location>
</feature>